<dbReference type="PANTHER" id="PTHR18950:SF0">
    <property type="entry name" value="PROGESTERONE IMMUNOMODULATORY BINDING FACTOR 1"/>
    <property type="match status" value="1"/>
</dbReference>
<proteinExistence type="predicted"/>
<dbReference type="GO" id="GO:0060271">
    <property type="term" value="P:cilium assembly"/>
    <property type="evidence" value="ECO:0007669"/>
    <property type="project" value="TreeGrafter"/>
</dbReference>
<evidence type="ECO:0000256" key="1">
    <source>
        <dbReference type="SAM" id="Coils"/>
    </source>
</evidence>
<feature type="coiled-coil region" evidence="1">
    <location>
        <begin position="432"/>
        <end position="530"/>
    </location>
</feature>
<keyword evidence="2" id="KW-1185">Reference proteome</keyword>
<sequence length="781" mass="90888">MISTENKDSSDTNADNSSHFQAQILDSILNGDISDTGEDLTTETISKGKLKHEMRMLQTRFLNDSTALQNTKSLSKAREDELLEQIKTLSIRLNLATARYDTLVEATTESSELKADLAETIACKRRLLNENEELHSQLNSIREILLTKLPNKLENIDMDQINISNYSLLTSKEFNVLNNKAMNNLSTLELVKVWLHRFFSFISEVSKLIFFSKKYFPICILHLYPSLFSNFSAYFIQNFNHNNINNENSNIETHRKHVQFVDTTLLLSPNSSLSTVQLMKCNQPVKQSNQSQSNITNNYNLDKNDDDHIEKINTKVNRNIIDGDKLNISDNEDSVELQVLRKQIHLMKIDKEYFLKQLSNLRIQLSTAEEKIASQQKLIIELENNLNQINKNTCFSSQTQLPMDLNATIRNQTGELSKLIQSEFERLKSIDQEIYNKELTFLREQKENAISECTNLKSQLKETECLLNQYKEKIDEMKSSNKYLNNERDNQLREQIKTAIINLEVEQAARKDASLEVEKLNAQLDVSKKLYYELESRFNQEKTIWKIKEEDYEKRLHLFEINEKEMNELLLNIHCDSTKLTNISAFSHDLCSKSKMNSVYLLKTIQELKSEVSSLQSELVKKCQEIEELNKSMNWKSIANQPTNCLYQTISQKDNQIHALYNQLADIEKRSLLYKEERDKLASERNLLCEDLERLLTRRQSLTKLREFIISLLQQIQSNSNAHFNKLCQCQNNNFNFNDNNIDNSLLNKLILSNNNTNNNLINNNRISNIHQQVYDIIRSP</sequence>
<dbReference type="STRING" id="6183.A0A3Q0KQM3"/>
<dbReference type="PANTHER" id="PTHR18950">
    <property type="entry name" value="PROGESTERONE-INDUCED BLOCKING FACTOR 1"/>
    <property type="match status" value="1"/>
</dbReference>
<name>A0A3Q0KQM3_SCHMA</name>
<dbReference type="AlphaFoldDB" id="A0A3Q0KQM3"/>
<dbReference type="Proteomes" id="UP000008854">
    <property type="component" value="Unassembled WGS sequence"/>
</dbReference>
<evidence type="ECO:0000313" key="2">
    <source>
        <dbReference type="Proteomes" id="UP000008854"/>
    </source>
</evidence>
<evidence type="ECO:0000313" key="3">
    <source>
        <dbReference type="WBParaSite" id="Smp_157200.1"/>
    </source>
</evidence>
<protein>
    <submittedName>
        <fullName evidence="3">Putative progesterone-induced-blocking factor</fullName>
    </submittedName>
</protein>
<dbReference type="InParanoid" id="A0A3Q0KQM3"/>
<reference evidence="2" key="1">
    <citation type="journal article" date="2012" name="PLoS Negl. Trop. Dis.">
        <title>A systematically improved high quality genome and transcriptome of the human blood fluke Schistosoma mansoni.</title>
        <authorList>
            <person name="Protasio A.V."/>
            <person name="Tsai I.J."/>
            <person name="Babbage A."/>
            <person name="Nichol S."/>
            <person name="Hunt M."/>
            <person name="Aslett M.A."/>
            <person name="De Silva N."/>
            <person name="Velarde G.S."/>
            <person name="Anderson T.J."/>
            <person name="Clark R.C."/>
            <person name="Davidson C."/>
            <person name="Dillon G.P."/>
            <person name="Holroyd N.E."/>
            <person name="LoVerde P.T."/>
            <person name="Lloyd C."/>
            <person name="McQuillan J."/>
            <person name="Oliveira G."/>
            <person name="Otto T.D."/>
            <person name="Parker-Manuel S.J."/>
            <person name="Quail M.A."/>
            <person name="Wilson R.A."/>
            <person name="Zerlotini A."/>
            <person name="Dunne D.W."/>
            <person name="Berriman M."/>
        </authorList>
    </citation>
    <scope>NUCLEOTIDE SEQUENCE [LARGE SCALE GENOMIC DNA]</scope>
    <source>
        <strain evidence="2">Puerto Rican</strain>
    </source>
</reference>
<feature type="coiled-coil region" evidence="1">
    <location>
        <begin position="358"/>
        <end position="392"/>
    </location>
</feature>
<dbReference type="GO" id="GO:0005815">
    <property type="term" value="C:microtubule organizing center"/>
    <property type="evidence" value="ECO:0007669"/>
    <property type="project" value="TreeGrafter"/>
</dbReference>
<dbReference type="InterPro" id="IPR026205">
    <property type="entry name" value="PIBF1"/>
</dbReference>
<feature type="coiled-coil region" evidence="1">
    <location>
        <begin position="605"/>
        <end position="670"/>
    </location>
</feature>
<keyword evidence="1" id="KW-0175">Coiled coil</keyword>
<dbReference type="WBParaSite" id="Smp_157200.1">
    <property type="protein sequence ID" value="Smp_157200.1"/>
    <property type="gene ID" value="Smp_157200"/>
</dbReference>
<accession>A0A3Q0KQM3</accession>
<organism evidence="2 3">
    <name type="scientific">Schistosoma mansoni</name>
    <name type="common">Blood fluke</name>
    <dbReference type="NCBI Taxonomy" id="6183"/>
    <lineage>
        <taxon>Eukaryota</taxon>
        <taxon>Metazoa</taxon>
        <taxon>Spiralia</taxon>
        <taxon>Lophotrochozoa</taxon>
        <taxon>Platyhelminthes</taxon>
        <taxon>Trematoda</taxon>
        <taxon>Digenea</taxon>
        <taxon>Strigeidida</taxon>
        <taxon>Schistosomatoidea</taxon>
        <taxon>Schistosomatidae</taxon>
        <taxon>Schistosoma</taxon>
    </lineage>
</organism>
<reference evidence="3" key="2">
    <citation type="submission" date="2018-12" db="UniProtKB">
        <authorList>
            <consortium name="WormBaseParasite"/>
        </authorList>
    </citation>
    <scope>IDENTIFICATION</scope>
    <source>
        <strain evidence="3">Puerto Rican</strain>
    </source>
</reference>